<dbReference type="AlphaFoldDB" id="A0AAW1CGW7"/>
<evidence type="ECO:0000313" key="2">
    <source>
        <dbReference type="EMBL" id="KAK9496544.1"/>
    </source>
</evidence>
<comment type="caution">
    <text evidence="2">The sequence shown here is derived from an EMBL/GenBank/DDBJ whole genome shotgun (WGS) entry which is preliminary data.</text>
</comment>
<feature type="transmembrane region" description="Helical" evidence="1">
    <location>
        <begin position="20"/>
        <end position="43"/>
    </location>
</feature>
<keyword evidence="1" id="KW-1133">Transmembrane helix</keyword>
<accession>A0AAW1CGW7</accession>
<proteinExistence type="predicted"/>
<gene>
    <name evidence="2" type="ORF">O3M35_013169</name>
</gene>
<name>A0AAW1CGW7_9HEMI</name>
<keyword evidence="1" id="KW-0812">Transmembrane</keyword>
<reference evidence="2 3" key="1">
    <citation type="submission" date="2022-12" db="EMBL/GenBank/DDBJ databases">
        <title>Chromosome-level genome assembly of true bugs.</title>
        <authorList>
            <person name="Ma L."/>
            <person name="Li H."/>
        </authorList>
    </citation>
    <scope>NUCLEOTIDE SEQUENCE [LARGE SCALE GENOMIC DNA]</scope>
    <source>
        <strain evidence="2">Lab_2022b</strain>
    </source>
</reference>
<evidence type="ECO:0000256" key="1">
    <source>
        <dbReference type="SAM" id="Phobius"/>
    </source>
</evidence>
<protein>
    <submittedName>
        <fullName evidence="2">Uncharacterized protein</fullName>
    </submittedName>
</protein>
<organism evidence="2 3">
    <name type="scientific">Rhynocoris fuscipes</name>
    <dbReference type="NCBI Taxonomy" id="488301"/>
    <lineage>
        <taxon>Eukaryota</taxon>
        <taxon>Metazoa</taxon>
        <taxon>Ecdysozoa</taxon>
        <taxon>Arthropoda</taxon>
        <taxon>Hexapoda</taxon>
        <taxon>Insecta</taxon>
        <taxon>Pterygota</taxon>
        <taxon>Neoptera</taxon>
        <taxon>Paraneoptera</taxon>
        <taxon>Hemiptera</taxon>
        <taxon>Heteroptera</taxon>
        <taxon>Panheteroptera</taxon>
        <taxon>Cimicomorpha</taxon>
        <taxon>Reduviidae</taxon>
        <taxon>Harpactorinae</taxon>
        <taxon>Harpactorini</taxon>
        <taxon>Rhynocoris</taxon>
    </lineage>
</organism>
<dbReference type="Proteomes" id="UP001461498">
    <property type="component" value="Unassembled WGS sequence"/>
</dbReference>
<keyword evidence="1" id="KW-0472">Membrane</keyword>
<evidence type="ECO:0000313" key="3">
    <source>
        <dbReference type="Proteomes" id="UP001461498"/>
    </source>
</evidence>
<dbReference type="EMBL" id="JAPXFL010000072">
    <property type="protein sequence ID" value="KAK9496544.1"/>
    <property type="molecule type" value="Genomic_DNA"/>
</dbReference>
<sequence length="58" mass="6633">MKKFDFQISPEISVLSLPEPIFTIFGMTSVCVCVCGCADVRILHNSKTVNRRILKFWI</sequence>
<keyword evidence="3" id="KW-1185">Reference proteome</keyword>